<keyword evidence="3" id="KW-1185">Reference proteome</keyword>
<dbReference type="Proteomes" id="UP000004367">
    <property type="component" value="Unassembled WGS sequence"/>
</dbReference>
<sequence length="237" mass="25879">MTRRRSLQERNLHAYAPAANTPPTPKSAPDTPAPETPAPSAASPTPTPKARPKTSRTPAASKSQSNAAPPSQRIAIGMYRGDYELARDAYEYAWNHKDFASEVAPNLSAWLGQVFTAWADRTPEERHAILAENHDLIDEQRTSRAAQIERAEIAAGRTPKPDVARPRSYVVPDEVFAAVDEARAADAAYIHAPMSRGQWTREAIRAELARAIKHNGGHTLPVANALPLGGRVDARRF</sequence>
<organism evidence="2 3">
    <name type="scientific">Mobilicoccus pelagius NBRC 104925</name>
    <dbReference type="NCBI Taxonomy" id="1089455"/>
    <lineage>
        <taxon>Bacteria</taxon>
        <taxon>Bacillati</taxon>
        <taxon>Actinomycetota</taxon>
        <taxon>Actinomycetes</taxon>
        <taxon>Micrococcales</taxon>
        <taxon>Dermatophilaceae</taxon>
        <taxon>Mobilicoccus</taxon>
    </lineage>
</organism>
<evidence type="ECO:0000256" key="1">
    <source>
        <dbReference type="SAM" id="MobiDB-lite"/>
    </source>
</evidence>
<dbReference type="AlphaFoldDB" id="H5UQ83"/>
<feature type="compositionally biased region" description="Polar residues" evidence="1">
    <location>
        <begin position="60"/>
        <end position="69"/>
    </location>
</feature>
<evidence type="ECO:0000313" key="3">
    <source>
        <dbReference type="Proteomes" id="UP000004367"/>
    </source>
</evidence>
<gene>
    <name evidence="2" type="ORF">MOPEL_030_00010</name>
</gene>
<feature type="region of interest" description="Disordered" evidence="1">
    <location>
        <begin position="1"/>
        <end position="73"/>
    </location>
</feature>
<proteinExistence type="predicted"/>
<protein>
    <submittedName>
        <fullName evidence="2">Uncharacterized protein</fullName>
    </submittedName>
</protein>
<dbReference type="RefSeq" id="WP_009481789.1">
    <property type="nucleotide sequence ID" value="NZ_BAFE01000028.1"/>
</dbReference>
<dbReference type="STRING" id="1089455.MOPEL_030_00010"/>
<dbReference type="EMBL" id="BAFE01000028">
    <property type="protein sequence ID" value="GAB47891.1"/>
    <property type="molecule type" value="Genomic_DNA"/>
</dbReference>
<feature type="compositionally biased region" description="Pro residues" evidence="1">
    <location>
        <begin position="20"/>
        <end position="37"/>
    </location>
</feature>
<accession>H5UQ83</accession>
<feature type="compositionally biased region" description="Basic and acidic residues" evidence="1">
    <location>
        <begin position="1"/>
        <end position="12"/>
    </location>
</feature>
<name>H5UQ83_9MICO</name>
<evidence type="ECO:0000313" key="2">
    <source>
        <dbReference type="EMBL" id="GAB47891.1"/>
    </source>
</evidence>
<comment type="caution">
    <text evidence="2">The sequence shown here is derived from an EMBL/GenBank/DDBJ whole genome shotgun (WGS) entry which is preliminary data.</text>
</comment>
<reference evidence="2 3" key="1">
    <citation type="submission" date="2012-02" db="EMBL/GenBank/DDBJ databases">
        <title>Whole genome shotgun sequence of Mobilicoccus pelagius NBRC 104925.</title>
        <authorList>
            <person name="Yoshida Y."/>
            <person name="Hosoyama A."/>
            <person name="Tsuchikane K."/>
            <person name="Katsumata H."/>
            <person name="Yamazaki S."/>
            <person name="Fujita N."/>
        </authorList>
    </citation>
    <scope>NUCLEOTIDE SEQUENCE [LARGE SCALE GENOMIC DNA]</scope>
    <source>
        <strain evidence="2 3">NBRC 104925</strain>
    </source>
</reference>